<dbReference type="EMBL" id="JAOYFB010000006">
    <property type="protein sequence ID" value="KAK4017395.1"/>
    <property type="molecule type" value="Genomic_DNA"/>
</dbReference>
<name>A0ABQ9ZXL4_9CRUS</name>
<evidence type="ECO:0000256" key="1">
    <source>
        <dbReference type="SAM" id="MobiDB-lite"/>
    </source>
</evidence>
<dbReference type="Proteomes" id="UP001234178">
    <property type="component" value="Unassembled WGS sequence"/>
</dbReference>
<accession>A0ABQ9ZXL4</accession>
<feature type="region of interest" description="Disordered" evidence="1">
    <location>
        <begin position="38"/>
        <end position="63"/>
    </location>
</feature>
<comment type="caution">
    <text evidence="2">The sequence shown here is derived from an EMBL/GenBank/DDBJ whole genome shotgun (WGS) entry which is preliminary data.</text>
</comment>
<proteinExistence type="predicted"/>
<keyword evidence="3" id="KW-1185">Reference proteome</keyword>
<gene>
    <name evidence="2" type="ORF">OUZ56_032707</name>
</gene>
<evidence type="ECO:0000313" key="2">
    <source>
        <dbReference type="EMBL" id="KAK4017395.1"/>
    </source>
</evidence>
<reference evidence="2 3" key="1">
    <citation type="journal article" date="2023" name="Nucleic Acids Res.">
        <title>The hologenome of Daphnia magna reveals possible DNA methylation and microbiome-mediated evolution of the host genome.</title>
        <authorList>
            <person name="Chaturvedi A."/>
            <person name="Li X."/>
            <person name="Dhandapani V."/>
            <person name="Marshall H."/>
            <person name="Kissane S."/>
            <person name="Cuenca-Cambronero M."/>
            <person name="Asole G."/>
            <person name="Calvet F."/>
            <person name="Ruiz-Romero M."/>
            <person name="Marangio P."/>
            <person name="Guigo R."/>
            <person name="Rago D."/>
            <person name="Mirbahai L."/>
            <person name="Eastwood N."/>
            <person name="Colbourne J.K."/>
            <person name="Zhou J."/>
            <person name="Mallon E."/>
            <person name="Orsini L."/>
        </authorList>
    </citation>
    <scope>NUCLEOTIDE SEQUENCE [LARGE SCALE GENOMIC DNA]</scope>
    <source>
        <strain evidence="2">LRV0_1</strain>
    </source>
</reference>
<protein>
    <submittedName>
        <fullName evidence="2">Uncharacterized protein</fullName>
    </submittedName>
</protein>
<organism evidence="2 3">
    <name type="scientific">Daphnia magna</name>
    <dbReference type="NCBI Taxonomy" id="35525"/>
    <lineage>
        <taxon>Eukaryota</taxon>
        <taxon>Metazoa</taxon>
        <taxon>Ecdysozoa</taxon>
        <taxon>Arthropoda</taxon>
        <taxon>Crustacea</taxon>
        <taxon>Branchiopoda</taxon>
        <taxon>Diplostraca</taxon>
        <taxon>Cladocera</taxon>
        <taxon>Anomopoda</taxon>
        <taxon>Daphniidae</taxon>
        <taxon>Daphnia</taxon>
    </lineage>
</organism>
<evidence type="ECO:0000313" key="3">
    <source>
        <dbReference type="Proteomes" id="UP001234178"/>
    </source>
</evidence>
<sequence length="63" mass="7002">MEKNLGSDVAGVDWHVSDLAEDVSKTDLDLDASVVTDLNFFDRNPGPNQQKKKQSRLQSRSTP</sequence>